<protein>
    <submittedName>
        <fullName evidence="1">Uncharacterized protein</fullName>
    </submittedName>
</protein>
<reference evidence="1" key="1">
    <citation type="submission" date="2022-07" db="EMBL/GenBank/DDBJ databases">
        <title>Draft genome of Pseudomonas carnis strain LP isolated from cheese.</title>
        <authorList>
            <person name="Wolfe B.E."/>
        </authorList>
    </citation>
    <scope>NUCLEOTIDE SEQUENCE</scope>
    <source>
        <strain evidence="1">LP</strain>
    </source>
</reference>
<gene>
    <name evidence="1" type="ORF">NMG11_24165</name>
</gene>
<keyword evidence="2" id="KW-1185">Reference proteome</keyword>
<dbReference type="RefSeq" id="WP_054895684.1">
    <property type="nucleotide sequence ID" value="NZ_BQHG01000012.1"/>
</dbReference>
<dbReference type="EMBL" id="JANCLL010000035">
    <property type="protein sequence ID" value="MDD1946922.1"/>
    <property type="molecule type" value="Genomic_DNA"/>
</dbReference>
<comment type="caution">
    <text evidence="1">The sequence shown here is derived from an EMBL/GenBank/DDBJ whole genome shotgun (WGS) entry which is preliminary data.</text>
</comment>
<evidence type="ECO:0000313" key="2">
    <source>
        <dbReference type="Proteomes" id="UP001150614"/>
    </source>
</evidence>
<proteinExistence type="predicted"/>
<organism evidence="1 2">
    <name type="scientific">Pseudomonas carnis</name>
    <dbReference type="NCBI Taxonomy" id="2487355"/>
    <lineage>
        <taxon>Bacteria</taxon>
        <taxon>Pseudomonadati</taxon>
        <taxon>Pseudomonadota</taxon>
        <taxon>Gammaproteobacteria</taxon>
        <taxon>Pseudomonadales</taxon>
        <taxon>Pseudomonadaceae</taxon>
        <taxon>Pseudomonas</taxon>
    </lineage>
</organism>
<accession>A0ABT5RLP4</accession>
<name>A0ABT5RLP4_9PSED</name>
<dbReference type="Proteomes" id="UP001150614">
    <property type="component" value="Unassembled WGS sequence"/>
</dbReference>
<sequence>MTEQTLRASNNWLSRFEISLTSLSALLYPNARQQVLVTLIIAPRTGQTISDDELESLCITTRKNELFPILPGGDDGSEWFYSQTKNQYLPYPASAVSPPPTQKEPENVNFFQKDFYILSRAPTGASVRLYAQITQHTAQGPVTYNTAIDATFKSYVDLRTAEIPHFSIPDNYTFNRDLVAGNPNSDLFTWEYQLAGKNVQMPVVELLSVTSMSPMGMIQWVDRDNTVTRASHVGYAAPGEPNVNYNTAIKLGSEFSPATTVARPRRGHVTVVLQGGNNIPYHSESAINQGGPCQLRAIDTYGNEHLSNIAFKDRTPTGRLELVLL</sequence>
<evidence type="ECO:0000313" key="1">
    <source>
        <dbReference type="EMBL" id="MDD1946922.1"/>
    </source>
</evidence>